<dbReference type="NCBIfam" id="TIGR04516">
    <property type="entry name" value="glycosyl_450act"/>
    <property type="match status" value="1"/>
</dbReference>
<feature type="domain" description="Erythromycin biosynthesis protein CIII-like C-terminal" evidence="5">
    <location>
        <begin position="279"/>
        <end position="422"/>
    </location>
</feature>
<proteinExistence type="inferred from homology"/>
<dbReference type="Pfam" id="PF21036">
    <property type="entry name" value="EryCIII-like_N"/>
    <property type="match status" value="1"/>
</dbReference>
<dbReference type="AlphaFoldDB" id="A0A6H9YWP8"/>
<dbReference type="GO" id="GO:0008194">
    <property type="term" value="F:UDP-glycosyltransferase activity"/>
    <property type="evidence" value="ECO:0007669"/>
    <property type="project" value="InterPro"/>
</dbReference>
<keyword evidence="8" id="KW-1185">Reference proteome</keyword>
<dbReference type="InterPro" id="IPR030953">
    <property type="entry name" value="Glycosyl_450act"/>
</dbReference>
<dbReference type="Gene3D" id="3.40.50.2000">
    <property type="entry name" value="Glycogen Phosphorylase B"/>
    <property type="match status" value="2"/>
</dbReference>
<comment type="similarity">
    <text evidence="1">Belongs to the glycosyltransferase 28 family.</text>
</comment>
<dbReference type="OrthoDB" id="5488434at2"/>
<accession>A0A6H9YWP8</accession>
<sequence>MRVLFTVFAAKTHFFNLVPLAWALRAAGHEVQVASQPDLAEAITRAGLTAVPVGEPLNMGGASAGGSGGGSMTRTFETLAGGMIDDSGEPPTWDRALGAFTVACSVEYEYFSGGQVLDDLVEYARHWRPDLVVWDALTFSGAVAAKACGAAHARTLFGIDYVQQMYGHYLRLLEEQPEERRDDPVSDWLRGRLYRFGCDFDESSAREMLAGQWTIDPTFPGMQLPLDLPYVPVRYVPYNGQSAIPDWVHQDPGRPRVCLSLGMSERYLPGGAQVSIGGVLESLAELDIELVATLNADQVASVPSMPPNVRAVAFVPLYELLPTCAAVVHHGGFGTLGNVLVHGLPSVTVPAAWWDEDSLGRQLGARGAGIYLAPQDVTPARLAQAVSRVLDEPSFRDGALRLQSELRATPGPGDLVPELEELTERHRVRRPVHA</sequence>
<dbReference type="Pfam" id="PF06722">
    <property type="entry name" value="EryCIII-like_C"/>
    <property type="match status" value="1"/>
</dbReference>
<evidence type="ECO:0000256" key="4">
    <source>
        <dbReference type="ARBA" id="ARBA00023194"/>
    </source>
</evidence>
<keyword evidence="3 7" id="KW-0808">Transferase</keyword>
<dbReference type="FunFam" id="3.40.50.2000:FF:000072">
    <property type="entry name" value="Glycosyl transferase"/>
    <property type="match status" value="1"/>
</dbReference>
<evidence type="ECO:0000259" key="6">
    <source>
        <dbReference type="Pfam" id="PF21036"/>
    </source>
</evidence>
<evidence type="ECO:0000256" key="1">
    <source>
        <dbReference type="ARBA" id="ARBA00006962"/>
    </source>
</evidence>
<name>A0A6H9YWP8_9ACTN</name>
<dbReference type="InterPro" id="IPR010610">
    <property type="entry name" value="EryCIII-like_C"/>
</dbReference>
<dbReference type="EMBL" id="WBMT01000012">
    <property type="protein sequence ID" value="KAB2346149.1"/>
    <property type="molecule type" value="Genomic_DNA"/>
</dbReference>
<dbReference type="PANTHER" id="PTHR48050:SF13">
    <property type="entry name" value="STEROL 3-BETA-GLUCOSYLTRANSFERASE UGT80A2"/>
    <property type="match status" value="1"/>
</dbReference>
<comment type="caution">
    <text evidence="7">The sequence shown here is derived from an EMBL/GenBank/DDBJ whole genome shotgun (WGS) entry which is preliminary data.</text>
</comment>
<reference evidence="7 8" key="1">
    <citation type="submission" date="2019-09" db="EMBL/GenBank/DDBJ databases">
        <title>Actinomadura physcomitrii sp. nov., a novel actinomycete isolated from moss [Physcomitrium sphaericum (Ludw) Fuernr].</title>
        <authorList>
            <person name="Zhuang X."/>
            <person name="Liu C."/>
        </authorList>
    </citation>
    <scope>NUCLEOTIDE SEQUENCE [LARGE SCALE GENOMIC DNA]</scope>
    <source>
        <strain evidence="7 8">HMC1</strain>
    </source>
</reference>
<dbReference type="InterPro" id="IPR002213">
    <property type="entry name" value="UDP_glucos_trans"/>
</dbReference>
<organism evidence="7 8">
    <name type="scientific">Actinomadura rudentiformis</name>
    <dbReference type="NCBI Taxonomy" id="359158"/>
    <lineage>
        <taxon>Bacteria</taxon>
        <taxon>Bacillati</taxon>
        <taxon>Actinomycetota</taxon>
        <taxon>Actinomycetes</taxon>
        <taxon>Streptosporangiales</taxon>
        <taxon>Thermomonosporaceae</taxon>
        <taxon>Actinomadura</taxon>
    </lineage>
</organism>
<dbReference type="GO" id="GO:0016758">
    <property type="term" value="F:hexosyltransferase activity"/>
    <property type="evidence" value="ECO:0007669"/>
    <property type="project" value="UniProtKB-ARBA"/>
</dbReference>
<dbReference type="RefSeq" id="WP_151564327.1">
    <property type="nucleotide sequence ID" value="NZ_WBMT01000012.1"/>
</dbReference>
<dbReference type="Proteomes" id="UP000468735">
    <property type="component" value="Unassembled WGS sequence"/>
</dbReference>
<feature type="domain" description="Erythromycin biosynthesis protein CIII-like N-terminal" evidence="6">
    <location>
        <begin position="22"/>
        <end position="262"/>
    </location>
</feature>
<evidence type="ECO:0000256" key="3">
    <source>
        <dbReference type="ARBA" id="ARBA00022679"/>
    </source>
</evidence>
<evidence type="ECO:0000259" key="5">
    <source>
        <dbReference type="Pfam" id="PF06722"/>
    </source>
</evidence>
<dbReference type="SUPFAM" id="SSF53756">
    <property type="entry name" value="UDP-Glycosyltransferase/glycogen phosphorylase"/>
    <property type="match status" value="1"/>
</dbReference>
<dbReference type="CDD" id="cd03784">
    <property type="entry name" value="GT1_Gtf-like"/>
    <property type="match status" value="1"/>
</dbReference>
<keyword evidence="4" id="KW-0045">Antibiotic biosynthesis</keyword>
<evidence type="ECO:0000313" key="7">
    <source>
        <dbReference type="EMBL" id="KAB2346149.1"/>
    </source>
</evidence>
<dbReference type="InterPro" id="IPR048284">
    <property type="entry name" value="EryCIII-like_N"/>
</dbReference>
<protein>
    <submittedName>
        <fullName evidence="7">Activator-dependent family glycosyltransferase</fullName>
    </submittedName>
</protein>
<dbReference type="GO" id="GO:0017000">
    <property type="term" value="P:antibiotic biosynthetic process"/>
    <property type="evidence" value="ECO:0007669"/>
    <property type="project" value="UniProtKB-KW"/>
</dbReference>
<evidence type="ECO:0000313" key="8">
    <source>
        <dbReference type="Proteomes" id="UP000468735"/>
    </source>
</evidence>
<keyword evidence="2" id="KW-0328">Glycosyltransferase</keyword>
<gene>
    <name evidence="7" type="ORF">F8566_26030</name>
</gene>
<evidence type="ECO:0000256" key="2">
    <source>
        <dbReference type="ARBA" id="ARBA00022676"/>
    </source>
</evidence>
<dbReference type="PANTHER" id="PTHR48050">
    <property type="entry name" value="STEROL 3-BETA-GLUCOSYLTRANSFERASE"/>
    <property type="match status" value="1"/>
</dbReference>
<dbReference type="InterPro" id="IPR050426">
    <property type="entry name" value="Glycosyltransferase_28"/>
</dbReference>